<evidence type="ECO:0000256" key="6">
    <source>
        <dbReference type="RuleBase" id="RU364101"/>
    </source>
</evidence>
<organism evidence="10 11">
    <name type="scientific">Petrolisthes manimaculis</name>
    <dbReference type="NCBI Taxonomy" id="1843537"/>
    <lineage>
        <taxon>Eukaryota</taxon>
        <taxon>Metazoa</taxon>
        <taxon>Ecdysozoa</taxon>
        <taxon>Arthropoda</taxon>
        <taxon>Crustacea</taxon>
        <taxon>Multicrustacea</taxon>
        <taxon>Malacostraca</taxon>
        <taxon>Eumalacostraca</taxon>
        <taxon>Eucarida</taxon>
        <taxon>Decapoda</taxon>
        <taxon>Pleocyemata</taxon>
        <taxon>Anomura</taxon>
        <taxon>Galatheoidea</taxon>
        <taxon>Porcellanidae</taxon>
        <taxon>Petrolisthes</taxon>
    </lineage>
</organism>
<keyword evidence="6" id="KW-0333">Golgi apparatus</keyword>
<dbReference type="GO" id="GO:0012507">
    <property type="term" value="C:ER to Golgi transport vesicle membrane"/>
    <property type="evidence" value="ECO:0007669"/>
    <property type="project" value="TreeGrafter"/>
</dbReference>
<feature type="compositionally biased region" description="Basic and acidic residues" evidence="7">
    <location>
        <begin position="357"/>
        <end position="375"/>
    </location>
</feature>
<feature type="domain" description="Sec16 Sec23-binding" evidence="8">
    <location>
        <begin position="836"/>
        <end position="1072"/>
    </location>
</feature>
<feature type="compositionally biased region" description="Basic and acidic residues" evidence="7">
    <location>
        <begin position="395"/>
        <end position="406"/>
    </location>
</feature>
<dbReference type="Pfam" id="PF12932">
    <property type="entry name" value="Sec16"/>
    <property type="match status" value="1"/>
</dbReference>
<comment type="caution">
    <text evidence="10">The sequence shown here is derived from an EMBL/GenBank/DDBJ whole genome shotgun (WGS) entry which is preliminary data.</text>
</comment>
<dbReference type="CDD" id="cd09233">
    <property type="entry name" value="ACE1-Sec16-like"/>
    <property type="match status" value="1"/>
</dbReference>
<dbReference type="InterPro" id="IPR024298">
    <property type="entry name" value="Sec16_Sec23-bd"/>
</dbReference>
<feature type="compositionally biased region" description="Polar residues" evidence="7">
    <location>
        <begin position="96"/>
        <end position="107"/>
    </location>
</feature>
<feature type="region of interest" description="Disordered" evidence="7">
    <location>
        <begin position="1228"/>
        <end position="1344"/>
    </location>
</feature>
<feature type="domain" description="Sec16 central conserved" evidence="9">
    <location>
        <begin position="685"/>
        <end position="765"/>
    </location>
</feature>
<gene>
    <name evidence="10" type="ORF">Pmani_029341</name>
</gene>
<feature type="region of interest" description="Disordered" evidence="7">
    <location>
        <begin position="471"/>
        <end position="585"/>
    </location>
</feature>
<feature type="compositionally biased region" description="Low complexity" evidence="7">
    <location>
        <begin position="1289"/>
        <end position="1323"/>
    </location>
</feature>
<evidence type="ECO:0000256" key="3">
    <source>
        <dbReference type="ARBA" id="ARBA00022448"/>
    </source>
</evidence>
<reference evidence="10" key="1">
    <citation type="submission" date="2023-11" db="EMBL/GenBank/DDBJ databases">
        <title>Genome assemblies of two species of porcelain crab, Petrolisthes cinctipes and Petrolisthes manimaculis (Anomura: Porcellanidae).</title>
        <authorList>
            <person name="Angst P."/>
        </authorList>
    </citation>
    <scope>NUCLEOTIDE SEQUENCE</scope>
    <source>
        <strain evidence="10">PB745_02</strain>
        <tissue evidence="10">Gill</tissue>
    </source>
</reference>
<feature type="compositionally biased region" description="Polar residues" evidence="7">
    <location>
        <begin position="47"/>
        <end position="64"/>
    </location>
</feature>
<feature type="compositionally biased region" description="Polar residues" evidence="7">
    <location>
        <begin position="311"/>
        <end position="325"/>
    </location>
</feature>
<feature type="compositionally biased region" description="Basic and acidic residues" evidence="7">
    <location>
        <begin position="295"/>
        <end position="310"/>
    </location>
</feature>
<evidence type="ECO:0000256" key="4">
    <source>
        <dbReference type="ARBA" id="ARBA00022824"/>
    </source>
</evidence>
<accession>A0AAE1NZY8</accession>
<keyword evidence="6" id="KW-0653">Protein transport</keyword>
<keyword evidence="5 6" id="KW-0931">ER-Golgi transport</keyword>
<evidence type="ECO:0000259" key="8">
    <source>
        <dbReference type="Pfam" id="PF12931"/>
    </source>
</evidence>
<feature type="region of interest" description="Disordered" evidence="7">
    <location>
        <begin position="77"/>
        <end position="170"/>
    </location>
</feature>
<feature type="compositionally biased region" description="Pro residues" evidence="7">
    <location>
        <begin position="472"/>
        <end position="487"/>
    </location>
</feature>
<keyword evidence="11" id="KW-1185">Reference proteome</keyword>
<feature type="compositionally biased region" description="Polar residues" evidence="7">
    <location>
        <begin position="789"/>
        <end position="811"/>
    </location>
</feature>
<comment type="subcellular location">
    <subcellularLocation>
        <location evidence="1">Endoplasmic reticulum</location>
    </subcellularLocation>
    <subcellularLocation>
        <location evidence="6">Golgi apparatus membrane</location>
    </subcellularLocation>
</comment>
<feature type="compositionally biased region" description="Polar residues" evidence="7">
    <location>
        <begin position="277"/>
        <end position="292"/>
    </location>
</feature>
<dbReference type="PANTHER" id="PTHR13402:SF6">
    <property type="entry name" value="SECRETORY 16, ISOFORM I"/>
    <property type="match status" value="1"/>
</dbReference>
<feature type="compositionally biased region" description="Basic and acidic residues" evidence="7">
    <location>
        <begin position="812"/>
        <end position="827"/>
    </location>
</feature>
<feature type="region of interest" description="Disordered" evidence="7">
    <location>
        <begin position="1"/>
        <end position="64"/>
    </location>
</feature>
<feature type="region of interest" description="Disordered" evidence="7">
    <location>
        <begin position="264"/>
        <end position="428"/>
    </location>
</feature>
<evidence type="ECO:0000313" key="10">
    <source>
        <dbReference type="EMBL" id="KAK4298301.1"/>
    </source>
</evidence>
<dbReference type="GO" id="GO:0016192">
    <property type="term" value="P:vesicle-mediated transport"/>
    <property type="evidence" value="ECO:0007669"/>
    <property type="project" value="UniProtKB-KW"/>
</dbReference>
<keyword evidence="3 6" id="KW-0813">Transport</keyword>
<dbReference type="GO" id="GO:0000139">
    <property type="term" value="C:Golgi membrane"/>
    <property type="evidence" value="ECO:0007669"/>
    <property type="project" value="UniProtKB-SubCell"/>
</dbReference>
<feature type="compositionally biased region" description="Low complexity" evidence="7">
    <location>
        <begin position="563"/>
        <end position="584"/>
    </location>
</feature>
<evidence type="ECO:0000256" key="2">
    <source>
        <dbReference type="ARBA" id="ARBA00005927"/>
    </source>
</evidence>
<dbReference type="Proteomes" id="UP001292094">
    <property type="component" value="Unassembled WGS sequence"/>
</dbReference>
<feature type="compositionally biased region" description="Polar residues" evidence="7">
    <location>
        <begin position="140"/>
        <end position="170"/>
    </location>
</feature>
<evidence type="ECO:0000313" key="11">
    <source>
        <dbReference type="Proteomes" id="UP001292094"/>
    </source>
</evidence>
<keyword evidence="4 6" id="KW-0256">Endoplasmic reticulum</keyword>
<evidence type="ECO:0000256" key="1">
    <source>
        <dbReference type="ARBA" id="ARBA00004240"/>
    </source>
</evidence>
<feature type="compositionally biased region" description="Polar residues" evidence="7">
    <location>
        <begin position="115"/>
        <end position="128"/>
    </location>
</feature>
<sequence>MENKSYWNAETYERPDGVVTSQPLASSHLPNDGVQYLQPPLPYHTPLSRSSASNQSAHGAHSTHSIPFQSFQRTQYSFNPTISPPLVHPQPSPSPTLTHPQQPQMITPPQCEFAPSTSNPTVTRTHPPQTYFPPLRETTHSSFSPTQSHPDPYSLQSETTAHTSTPSGYQNTEANLETLSDNVKQVKQEISSSTGTWTCKSETVLDFGMMENEISSPSVEPIENLTTHTTNMMQEVVEEPAASVSNQLFLPDGSKDEIIQDCCEDSPLKHSPHNPDDQNQQSGTSDKNNTAHYSYKPDTDHHSYKPDTDSHSYNPISDIENQSRICDTDHHSNKPKTDCHSYKFSRGVRQKQSYPDHLNRDEKDHSKDKWQDSGHQKKGHKLVHKEKHVTSHSQHPQDYHNYSSKERKNRQYYNNTLPRDYYDSRNSERRERGAMYDWHQYQLRDYHYHQLWMNYYNKLWMNYNNQTYADTRPPPSTSTKPPLPTTPPLITTTTPPPLPPTTHPHTTTTTPPLPTTPPLITTTTPPPLPPTTHPHTTTTTPPLPTTPPLITTTTPPPLPPTTHLPTTTINHTTPTTNSNSHPSTYDNNHTTTTSNYPSTHYNNHTTTTTINYPSTHYNNHTTTTTNHYNNHNNTSCHSPTNNIVNDMRENTSQPQYTTPLHLGRPDIRARFTSTGPVAVPGEGEQATVQVWDTRKMLEMDPTEAKVIQQMKRFPGPLTRHENTKHTVLKYCEQQINEATLNSSLNDHESVVLLWQYLALLVRYNGYLCGSDIAELLMQGRDDKEGCEVSSDSNGEVSSQNSGEISRQNSGEVSRKNSDKISSKNNQDKGEVEKFTNILCLGNKRKALDTAIEEGLWGHAFILANKMDSKTFNYVQTAFMDSVSHTDALQTLLQHLTCRTPKITTSYTQDAWGDWKQHVAIMLSNPSSNGEQDRASFITMGDTLAQQRRLHAAYFCYLVSEVTLGTYKQKDSKLVLLGASHSLPLQSVTTNEAIQCREVYEYALGLDTNKNPSLPTFQEYKLLYALRLAERGFLDDALRYCEVIGDAIIREPSQYGPELVSSVVDLFSRLKYHGIRYEECDGQDDAMPDPQWIIKLRATIQQNTVPQHEGVNVTHDKGHTEQRVTPEYIEQQVTPEYIEQQVTPEYTEQQVTPDYTEQQITPEYTTQLTHSNTITNNTYTEEPDANHNHETPCQNQQSYLYNQESNHNQTYFYINQDPNFIQNFHHNQQYNPSEKSHEDTDSHHHESHVKKKDGSDDGNDDPSYEYVPMFPIQPENRYKLSYSPPPPPQQQQQQYNSQPTNYYQPQPDPNNPWNEQLQPQQEFLPPQPNTKPGPHDSRNQSPQQIIPPQKASNIHWPTQLSPASLNSDVGDHRDNLTTRKVIQPKTELVTTTKKEKEGGGSRWFSFFLRR</sequence>
<comment type="similarity">
    <text evidence="2 6">Belongs to the SEC16 family.</text>
</comment>
<evidence type="ECO:0000256" key="5">
    <source>
        <dbReference type="ARBA" id="ARBA00022892"/>
    </source>
</evidence>
<feature type="compositionally biased region" description="Basic residues" evidence="7">
    <location>
        <begin position="376"/>
        <end position="387"/>
    </location>
</feature>
<dbReference type="GO" id="GO:0070973">
    <property type="term" value="P:protein localization to endoplasmic reticulum exit site"/>
    <property type="evidence" value="ECO:0007669"/>
    <property type="project" value="TreeGrafter"/>
</dbReference>
<name>A0AAE1NZY8_9EUCA</name>
<feature type="compositionally biased region" description="Pro residues" evidence="7">
    <location>
        <begin position="82"/>
        <end position="94"/>
    </location>
</feature>
<feature type="compositionally biased region" description="Basic and acidic residues" evidence="7">
    <location>
        <begin position="1233"/>
        <end position="1243"/>
    </location>
</feature>
<protein>
    <recommendedName>
        <fullName evidence="6">Protein transport protein sec16</fullName>
    </recommendedName>
</protein>
<evidence type="ECO:0000259" key="9">
    <source>
        <dbReference type="Pfam" id="PF12932"/>
    </source>
</evidence>
<proteinExistence type="inferred from homology"/>
<feature type="compositionally biased region" description="Polar residues" evidence="7">
    <location>
        <begin position="19"/>
        <end position="29"/>
    </location>
</feature>
<evidence type="ECO:0000256" key="7">
    <source>
        <dbReference type="SAM" id="MobiDB-lite"/>
    </source>
</evidence>
<dbReference type="GO" id="GO:0070971">
    <property type="term" value="C:endoplasmic reticulum exit site"/>
    <property type="evidence" value="ECO:0007669"/>
    <property type="project" value="TreeGrafter"/>
</dbReference>
<dbReference type="GO" id="GO:0007030">
    <property type="term" value="P:Golgi organization"/>
    <property type="evidence" value="ECO:0007669"/>
    <property type="project" value="TreeGrafter"/>
</dbReference>
<dbReference type="Gene3D" id="1.25.40.1030">
    <property type="match status" value="1"/>
</dbReference>
<feature type="region of interest" description="Disordered" evidence="7">
    <location>
        <begin position="783"/>
        <end position="827"/>
    </location>
</feature>
<dbReference type="Pfam" id="PF12931">
    <property type="entry name" value="TPR_Sec16"/>
    <property type="match status" value="1"/>
</dbReference>
<feature type="compositionally biased region" description="Basic and acidic residues" evidence="7">
    <location>
        <begin position="326"/>
        <end position="341"/>
    </location>
</feature>
<dbReference type="PANTHER" id="PTHR13402">
    <property type="entry name" value="RGPR-RELATED"/>
    <property type="match status" value="1"/>
</dbReference>
<dbReference type="GO" id="GO:0015031">
    <property type="term" value="P:protein transport"/>
    <property type="evidence" value="ECO:0007669"/>
    <property type="project" value="UniProtKB-KW"/>
</dbReference>
<dbReference type="EMBL" id="JAWZYT010003459">
    <property type="protein sequence ID" value="KAK4298301.1"/>
    <property type="molecule type" value="Genomic_DNA"/>
</dbReference>
<dbReference type="InterPro" id="IPR024340">
    <property type="entry name" value="Sec16_CCD"/>
</dbReference>
<keyword evidence="6" id="KW-0472">Membrane</keyword>